<evidence type="ECO:0000256" key="1">
    <source>
        <dbReference type="SAM" id="MobiDB-lite"/>
    </source>
</evidence>
<accession>A0A3M6VTU6</accession>
<sequence>MKKTSDHPMFPSISSNSSLRYRRKAPVSTNKEKQHLTATKQEKSKQLKQEVLRGERPLVDYRYQPKSRYPKQQQQPVLLKQMLWKAKAVQPTPLPLMRQSSKCNEDKEVAFVNGVETLARTKKKTVGVLEDPLSSEPFVAGLSSQETQSGSEDDVVFLRYSELRQREDAEEIDRENWPGMPSEEDVVTKQGGLEKAAATRRKQRQKYRLKQKQKRAAVKKHKRLQHQEKQENERLHTTKEDTGSITQDGENATEGNLYSFTNRRSEMNAGFSQLKEEVQVIVVGDVACPVVADSGDQLGGTAASTSDQSMASITGFEVAIVDFRQHASTMLDRSKEIQVQYRDSFVVENSDFDAASSYDFFKRRFCEIQRTTGIVYY</sequence>
<gene>
    <name evidence="2" type="ORF">DD238_001024</name>
</gene>
<dbReference type="AlphaFoldDB" id="A0A3M6VTU6"/>
<reference evidence="2 3" key="1">
    <citation type="submission" date="2018-06" db="EMBL/GenBank/DDBJ databases">
        <title>Comparative genomics of downy mildews reveals potential adaptations to biotrophy.</title>
        <authorList>
            <person name="Fletcher K."/>
            <person name="Klosterman S.J."/>
            <person name="Derevnina L."/>
            <person name="Martin F."/>
            <person name="Koike S."/>
            <person name="Reyes Chin-Wo S."/>
            <person name="Mou B."/>
            <person name="Michelmore R."/>
        </authorList>
    </citation>
    <scope>NUCLEOTIDE SEQUENCE [LARGE SCALE GENOMIC DNA]</scope>
    <source>
        <strain evidence="2 3">R14</strain>
    </source>
</reference>
<protein>
    <submittedName>
        <fullName evidence="2">Uncharacterized protein</fullName>
    </submittedName>
</protein>
<dbReference type="VEuPathDB" id="FungiDB:DD237_007585"/>
<organism evidence="2 3">
    <name type="scientific">Peronospora effusa</name>
    <dbReference type="NCBI Taxonomy" id="542832"/>
    <lineage>
        <taxon>Eukaryota</taxon>
        <taxon>Sar</taxon>
        <taxon>Stramenopiles</taxon>
        <taxon>Oomycota</taxon>
        <taxon>Peronosporomycetes</taxon>
        <taxon>Peronosporales</taxon>
        <taxon>Peronosporaceae</taxon>
        <taxon>Peronospora</taxon>
    </lineage>
</organism>
<feature type="compositionally biased region" description="Basic and acidic residues" evidence="1">
    <location>
        <begin position="30"/>
        <end position="51"/>
    </location>
</feature>
<evidence type="ECO:0000313" key="3">
    <source>
        <dbReference type="Proteomes" id="UP000282087"/>
    </source>
</evidence>
<feature type="compositionally biased region" description="Basic residues" evidence="1">
    <location>
        <begin position="198"/>
        <end position="224"/>
    </location>
</feature>
<feature type="region of interest" description="Disordered" evidence="1">
    <location>
        <begin position="1"/>
        <end position="51"/>
    </location>
</feature>
<feature type="region of interest" description="Disordered" evidence="1">
    <location>
        <begin position="169"/>
        <end position="255"/>
    </location>
</feature>
<name>A0A3M6VTU6_9STRA</name>
<keyword evidence="3" id="KW-1185">Reference proteome</keyword>
<dbReference type="Proteomes" id="UP000282087">
    <property type="component" value="Unassembled WGS sequence"/>
</dbReference>
<evidence type="ECO:0000313" key="2">
    <source>
        <dbReference type="EMBL" id="RMX70255.1"/>
    </source>
</evidence>
<dbReference type="EMBL" id="QLLG01000004">
    <property type="protein sequence ID" value="RMX70255.1"/>
    <property type="molecule type" value="Genomic_DNA"/>
</dbReference>
<feature type="compositionally biased region" description="Basic and acidic residues" evidence="1">
    <location>
        <begin position="225"/>
        <end position="242"/>
    </location>
</feature>
<comment type="caution">
    <text evidence="2">The sequence shown here is derived from an EMBL/GenBank/DDBJ whole genome shotgun (WGS) entry which is preliminary data.</text>
</comment>
<proteinExistence type="predicted"/>
<feature type="compositionally biased region" description="Polar residues" evidence="1">
    <location>
        <begin position="243"/>
        <end position="255"/>
    </location>
</feature>